<dbReference type="EMBL" id="GBRH01184233">
    <property type="protein sequence ID" value="JAE13663.1"/>
    <property type="molecule type" value="Transcribed_RNA"/>
</dbReference>
<evidence type="ECO:0000313" key="2">
    <source>
        <dbReference type="EMBL" id="JAE13663.1"/>
    </source>
</evidence>
<evidence type="ECO:0000256" key="1">
    <source>
        <dbReference type="SAM" id="MobiDB-lite"/>
    </source>
</evidence>
<feature type="region of interest" description="Disordered" evidence="1">
    <location>
        <begin position="1"/>
        <end position="20"/>
    </location>
</feature>
<reference evidence="2" key="2">
    <citation type="journal article" date="2015" name="Data Brief">
        <title>Shoot transcriptome of the giant reed, Arundo donax.</title>
        <authorList>
            <person name="Barrero R.A."/>
            <person name="Guerrero F.D."/>
            <person name="Moolhuijzen P."/>
            <person name="Goolsby J.A."/>
            <person name="Tidwell J."/>
            <person name="Bellgard S.E."/>
            <person name="Bellgard M.I."/>
        </authorList>
    </citation>
    <scope>NUCLEOTIDE SEQUENCE</scope>
    <source>
        <tissue evidence="2">Shoot tissue taken approximately 20 cm above the soil surface</tissue>
    </source>
</reference>
<name>A0A0A9FZ73_ARUDO</name>
<reference evidence="2" key="1">
    <citation type="submission" date="2014-09" db="EMBL/GenBank/DDBJ databases">
        <authorList>
            <person name="Magalhaes I.L.F."/>
            <person name="Oliveira U."/>
            <person name="Santos F.R."/>
            <person name="Vidigal T.H.D.A."/>
            <person name="Brescovit A.D."/>
            <person name="Santos A.J."/>
        </authorList>
    </citation>
    <scope>NUCLEOTIDE SEQUENCE</scope>
    <source>
        <tissue evidence="2">Shoot tissue taken approximately 20 cm above the soil surface</tissue>
    </source>
</reference>
<sequence length="39" mass="4537">MRRWPTHDNRSTSVSIRGRGNLYRARKISDAKPEVTRPA</sequence>
<dbReference type="AlphaFoldDB" id="A0A0A9FZ73"/>
<protein>
    <submittedName>
        <fullName evidence="2">Uncharacterized protein</fullName>
    </submittedName>
</protein>
<feature type="compositionally biased region" description="Basic and acidic residues" evidence="1">
    <location>
        <begin position="1"/>
        <end position="10"/>
    </location>
</feature>
<organism evidence="2">
    <name type="scientific">Arundo donax</name>
    <name type="common">Giant reed</name>
    <name type="synonym">Donax arundinaceus</name>
    <dbReference type="NCBI Taxonomy" id="35708"/>
    <lineage>
        <taxon>Eukaryota</taxon>
        <taxon>Viridiplantae</taxon>
        <taxon>Streptophyta</taxon>
        <taxon>Embryophyta</taxon>
        <taxon>Tracheophyta</taxon>
        <taxon>Spermatophyta</taxon>
        <taxon>Magnoliopsida</taxon>
        <taxon>Liliopsida</taxon>
        <taxon>Poales</taxon>
        <taxon>Poaceae</taxon>
        <taxon>PACMAD clade</taxon>
        <taxon>Arundinoideae</taxon>
        <taxon>Arundineae</taxon>
        <taxon>Arundo</taxon>
    </lineage>
</organism>
<proteinExistence type="predicted"/>
<accession>A0A0A9FZ73</accession>